<dbReference type="OrthoDB" id="248903at2759"/>
<name>A0A8J5TDN7_ZIZPA</name>
<evidence type="ECO:0000256" key="1">
    <source>
        <dbReference type="ARBA" id="ARBA00004394"/>
    </source>
</evidence>
<dbReference type="GO" id="GO:0031985">
    <property type="term" value="C:Golgi cisterna"/>
    <property type="evidence" value="ECO:0007669"/>
    <property type="project" value="TreeGrafter"/>
</dbReference>
<dbReference type="GO" id="GO:0007030">
    <property type="term" value="P:Golgi organization"/>
    <property type="evidence" value="ECO:0007669"/>
    <property type="project" value="InterPro"/>
</dbReference>
<dbReference type="InterPro" id="IPR019177">
    <property type="entry name" value="Golgin_subfamily_A_member_5"/>
</dbReference>
<evidence type="ECO:0000256" key="5">
    <source>
        <dbReference type="ARBA" id="ARBA00023054"/>
    </source>
</evidence>
<evidence type="ECO:0000256" key="2">
    <source>
        <dbReference type="ARBA" id="ARBA00022692"/>
    </source>
</evidence>
<dbReference type="AlphaFoldDB" id="A0A8J5TDN7"/>
<gene>
    <name evidence="7" type="ORF">GUJ93_ZPchr0010g10773</name>
    <name evidence="8" type="ORF">GUJ93_ZPchr0012g19168</name>
</gene>
<keyword evidence="5" id="KW-0175">Coiled coil</keyword>
<comment type="subcellular location">
    <subcellularLocation>
        <location evidence="1">Golgi apparatus membrane</location>
    </subcellularLocation>
</comment>
<dbReference type="EMBL" id="JAAALK010000080">
    <property type="protein sequence ID" value="KAG8094124.1"/>
    <property type="molecule type" value="Genomic_DNA"/>
</dbReference>
<keyword evidence="3" id="KW-1133">Transmembrane helix</keyword>
<keyword evidence="6" id="KW-0472">Membrane</keyword>
<reference evidence="7" key="2">
    <citation type="submission" date="2021-02" db="EMBL/GenBank/DDBJ databases">
        <authorList>
            <person name="Kimball J.A."/>
            <person name="Haas M.W."/>
            <person name="Macchietto M."/>
            <person name="Kono T."/>
            <person name="Duquette J."/>
            <person name="Shao M."/>
        </authorList>
    </citation>
    <scope>NUCLEOTIDE SEQUENCE</scope>
    <source>
        <tissue evidence="7">Fresh leaf tissue</tissue>
    </source>
</reference>
<comment type="caution">
    <text evidence="7">The sequence shown here is derived from an EMBL/GenBank/DDBJ whole genome shotgun (WGS) entry which is preliminary data.</text>
</comment>
<dbReference type="GO" id="GO:0000301">
    <property type="term" value="P:retrograde transport, vesicle recycling within Golgi"/>
    <property type="evidence" value="ECO:0007669"/>
    <property type="project" value="TreeGrafter"/>
</dbReference>
<evidence type="ECO:0000313" key="9">
    <source>
        <dbReference type="Proteomes" id="UP000729402"/>
    </source>
</evidence>
<dbReference type="PANTHER" id="PTHR13815:SF5">
    <property type="entry name" value="GOLGIN CANDIDATE 2"/>
    <property type="match status" value="1"/>
</dbReference>
<protein>
    <submittedName>
        <fullName evidence="7">Uncharacterized protein</fullName>
    </submittedName>
</protein>
<keyword evidence="9" id="KW-1185">Reference proteome</keyword>
<dbReference type="Proteomes" id="UP000729402">
    <property type="component" value="Unassembled WGS sequence"/>
</dbReference>
<evidence type="ECO:0000256" key="6">
    <source>
        <dbReference type="ARBA" id="ARBA00023136"/>
    </source>
</evidence>
<sequence length="117" mass="13120">MAARAIGEREEAVAKLDGEKAGLEKMLAEREKEQAKTSMIETMEAVEMEKQRHHSTRMEALVRLAKLEVRNAELAKLLAREQWNLDLQLCGIVEHQHYAILSCSHGHFSIGGIGNKA</sequence>
<reference evidence="7" key="1">
    <citation type="journal article" date="2021" name="bioRxiv">
        <title>Whole Genome Assembly and Annotation of Northern Wild Rice, Zizania palustris L., Supports a Whole Genome Duplication in the Zizania Genus.</title>
        <authorList>
            <person name="Haas M."/>
            <person name="Kono T."/>
            <person name="Macchietto M."/>
            <person name="Millas R."/>
            <person name="McGilp L."/>
            <person name="Shao M."/>
            <person name="Duquette J."/>
            <person name="Hirsch C.N."/>
            <person name="Kimball J."/>
        </authorList>
    </citation>
    <scope>NUCLEOTIDE SEQUENCE</scope>
    <source>
        <tissue evidence="7">Fresh leaf tissue</tissue>
    </source>
</reference>
<organism evidence="7 9">
    <name type="scientific">Zizania palustris</name>
    <name type="common">Northern wild rice</name>
    <dbReference type="NCBI Taxonomy" id="103762"/>
    <lineage>
        <taxon>Eukaryota</taxon>
        <taxon>Viridiplantae</taxon>
        <taxon>Streptophyta</taxon>
        <taxon>Embryophyta</taxon>
        <taxon>Tracheophyta</taxon>
        <taxon>Spermatophyta</taxon>
        <taxon>Magnoliopsida</taxon>
        <taxon>Liliopsida</taxon>
        <taxon>Poales</taxon>
        <taxon>Poaceae</taxon>
        <taxon>BOP clade</taxon>
        <taxon>Oryzoideae</taxon>
        <taxon>Oryzeae</taxon>
        <taxon>Zizaniinae</taxon>
        <taxon>Zizania</taxon>
    </lineage>
</organism>
<dbReference type="PANTHER" id="PTHR13815">
    <property type="entry name" value="GOLGIN-84"/>
    <property type="match status" value="1"/>
</dbReference>
<evidence type="ECO:0000313" key="8">
    <source>
        <dbReference type="EMBL" id="KAG8094124.1"/>
    </source>
</evidence>
<evidence type="ECO:0000256" key="4">
    <source>
        <dbReference type="ARBA" id="ARBA00023034"/>
    </source>
</evidence>
<dbReference type="GO" id="GO:0000139">
    <property type="term" value="C:Golgi membrane"/>
    <property type="evidence" value="ECO:0007669"/>
    <property type="project" value="UniProtKB-SubCell"/>
</dbReference>
<proteinExistence type="predicted"/>
<dbReference type="EMBL" id="JAAALK010000082">
    <property type="protein sequence ID" value="KAG8083812.1"/>
    <property type="molecule type" value="Genomic_DNA"/>
</dbReference>
<evidence type="ECO:0000256" key="3">
    <source>
        <dbReference type="ARBA" id="ARBA00022989"/>
    </source>
</evidence>
<keyword evidence="4" id="KW-0333">Golgi apparatus</keyword>
<keyword evidence="2" id="KW-0812">Transmembrane</keyword>
<evidence type="ECO:0000313" key="7">
    <source>
        <dbReference type="EMBL" id="KAG8083812.1"/>
    </source>
</evidence>
<accession>A0A8J5TDN7</accession>